<keyword evidence="2" id="KW-1185">Reference proteome</keyword>
<accession>A0ABC9XXT7</accession>
<sequence length="67" mass="7719">MGGKKAQLQKGLSWLAAGMPETYSLFWNLRPYDANSRNSLLLCQCDYQSSRCAEQDPHFIEQYLETD</sequence>
<dbReference type="Proteomes" id="UP001623348">
    <property type="component" value="Unassembled WGS sequence"/>
</dbReference>
<protein>
    <submittedName>
        <fullName evidence="1">Uncharacterized protein</fullName>
    </submittedName>
</protein>
<evidence type="ECO:0000313" key="2">
    <source>
        <dbReference type="Proteomes" id="UP001623348"/>
    </source>
</evidence>
<reference evidence="1 2" key="1">
    <citation type="submission" date="2024-06" db="EMBL/GenBank/DDBJ databases">
        <title>The draft genome of Grus japonensis, version 3.</title>
        <authorList>
            <person name="Nabeshima K."/>
            <person name="Suzuki S."/>
            <person name="Onuma M."/>
        </authorList>
    </citation>
    <scope>NUCLEOTIDE SEQUENCE [LARGE SCALE GENOMIC DNA]</scope>
    <source>
        <strain evidence="1 2">451A</strain>
    </source>
</reference>
<dbReference type="AlphaFoldDB" id="A0ABC9XXT7"/>
<gene>
    <name evidence="1" type="ORF">GRJ2_002712200</name>
</gene>
<proteinExistence type="predicted"/>
<organism evidence="1 2">
    <name type="scientific">Grus japonensis</name>
    <name type="common">Japanese crane</name>
    <name type="synonym">Red-crowned crane</name>
    <dbReference type="NCBI Taxonomy" id="30415"/>
    <lineage>
        <taxon>Eukaryota</taxon>
        <taxon>Metazoa</taxon>
        <taxon>Chordata</taxon>
        <taxon>Craniata</taxon>
        <taxon>Vertebrata</taxon>
        <taxon>Euteleostomi</taxon>
        <taxon>Archelosauria</taxon>
        <taxon>Archosauria</taxon>
        <taxon>Dinosauria</taxon>
        <taxon>Saurischia</taxon>
        <taxon>Theropoda</taxon>
        <taxon>Coelurosauria</taxon>
        <taxon>Aves</taxon>
        <taxon>Neognathae</taxon>
        <taxon>Neoaves</taxon>
        <taxon>Gruiformes</taxon>
        <taxon>Gruidae</taxon>
        <taxon>Grus</taxon>
    </lineage>
</organism>
<evidence type="ECO:0000313" key="1">
    <source>
        <dbReference type="EMBL" id="GAB0202466.1"/>
    </source>
</evidence>
<dbReference type="EMBL" id="BAAFJT010000040">
    <property type="protein sequence ID" value="GAB0202466.1"/>
    <property type="molecule type" value="Genomic_DNA"/>
</dbReference>
<name>A0ABC9XXT7_GRUJA</name>
<comment type="caution">
    <text evidence="1">The sequence shown here is derived from an EMBL/GenBank/DDBJ whole genome shotgun (WGS) entry which is preliminary data.</text>
</comment>